<feature type="domain" description="HTH araC/xylS-type" evidence="4">
    <location>
        <begin position="208"/>
        <end position="306"/>
    </location>
</feature>
<keyword evidence="1" id="KW-0805">Transcription regulation</keyword>
<dbReference type="Pfam" id="PF12833">
    <property type="entry name" value="HTH_18"/>
    <property type="match status" value="1"/>
</dbReference>
<dbReference type="GO" id="GO:0043565">
    <property type="term" value="F:sequence-specific DNA binding"/>
    <property type="evidence" value="ECO:0007669"/>
    <property type="project" value="InterPro"/>
</dbReference>
<evidence type="ECO:0000256" key="3">
    <source>
        <dbReference type="ARBA" id="ARBA00023163"/>
    </source>
</evidence>
<keyword evidence="2" id="KW-0238">DNA-binding</keyword>
<dbReference type="Proteomes" id="UP000504693">
    <property type="component" value="Chromosome"/>
</dbReference>
<gene>
    <name evidence="5" type="ORF">HQR01_13680</name>
</gene>
<dbReference type="SUPFAM" id="SSF46689">
    <property type="entry name" value="Homeodomain-like"/>
    <property type="match status" value="2"/>
</dbReference>
<sequence>MDLLSDILDSLSLQGQFYFRTCFSNPFSINVPDYASVIRFHYAVQGDCYVRTGDDPPVFLRQGDLVLVPGGAAHILSDTPDREPAPLDQVKADNEYDGGPVFVVGEGCENAATHLMCGHFDFAVGGSHPLLRSLPKLLHVSASMRSSAFWLDEALRLMARQMAEDNPGSMAVVRRMSEIIFIETVRSSAPQSPQLAGLMEALGDPKISRALQAMHHNVAANWTVEALAGEAAMSRSRFAARFQELVGCGPLTYLAEWRLQKACALLRQGQVSIQEVAGRIGYQSPAAFTRAFANMFGESPTSFRARLAA</sequence>
<dbReference type="InterPro" id="IPR011051">
    <property type="entry name" value="RmlC_Cupin_sf"/>
</dbReference>
<dbReference type="PROSITE" id="PS01124">
    <property type="entry name" value="HTH_ARAC_FAMILY_2"/>
    <property type="match status" value="1"/>
</dbReference>
<evidence type="ECO:0000256" key="2">
    <source>
        <dbReference type="ARBA" id="ARBA00023125"/>
    </source>
</evidence>
<dbReference type="SUPFAM" id="SSF51182">
    <property type="entry name" value="RmlC-like cupins"/>
    <property type="match status" value="1"/>
</dbReference>
<evidence type="ECO:0000313" key="6">
    <source>
        <dbReference type="Proteomes" id="UP000504693"/>
    </source>
</evidence>
<proteinExistence type="predicted"/>
<evidence type="ECO:0000256" key="1">
    <source>
        <dbReference type="ARBA" id="ARBA00023015"/>
    </source>
</evidence>
<dbReference type="PANTHER" id="PTHR46796:SF7">
    <property type="entry name" value="ARAC FAMILY TRANSCRIPTIONAL REGULATOR"/>
    <property type="match status" value="1"/>
</dbReference>
<dbReference type="PRINTS" id="PR00032">
    <property type="entry name" value="HTHARAC"/>
</dbReference>
<dbReference type="InterPro" id="IPR020449">
    <property type="entry name" value="Tscrpt_reg_AraC-type_HTH"/>
</dbReference>
<dbReference type="AlphaFoldDB" id="A0A7D4CE79"/>
<name>A0A7D4CE79_9SPHN</name>
<evidence type="ECO:0000259" key="4">
    <source>
        <dbReference type="PROSITE" id="PS01124"/>
    </source>
</evidence>
<organism evidence="5 6">
    <name type="scientific">Erythrobacter mangrovi</name>
    <dbReference type="NCBI Taxonomy" id="2739433"/>
    <lineage>
        <taxon>Bacteria</taxon>
        <taxon>Pseudomonadati</taxon>
        <taxon>Pseudomonadota</taxon>
        <taxon>Alphaproteobacteria</taxon>
        <taxon>Sphingomonadales</taxon>
        <taxon>Erythrobacteraceae</taxon>
        <taxon>Erythrobacter/Porphyrobacter group</taxon>
        <taxon>Erythrobacter</taxon>
    </lineage>
</organism>
<accession>A0A7D4CE79</accession>
<dbReference type="InterPro" id="IPR050204">
    <property type="entry name" value="AraC_XylS_family_regulators"/>
</dbReference>
<dbReference type="EMBL" id="CP053921">
    <property type="protein sequence ID" value="QKG72329.1"/>
    <property type="molecule type" value="Genomic_DNA"/>
</dbReference>
<dbReference type="RefSeq" id="WP_173215487.1">
    <property type="nucleotide sequence ID" value="NZ_CP053921.1"/>
</dbReference>
<dbReference type="PANTHER" id="PTHR46796">
    <property type="entry name" value="HTH-TYPE TRANSCRIPTIONAL ACTIVATOR RHAS-RELATED"/>
    <property type="match status" value="1"/>
</dbReference>
<keyword evidence="3" id="KW-0804">Transcription</keyword>
<protein>
    <submittedName>
        <fullName evidence="5">AraC family transcriptional regulator</fullName>
    </submittedName>
</protein>
<evidence type="ECO:0000313" key="5">
    <source>
        <dbReference type="EMBL" id="QKG72329.1"/>
    </source>
</evidence>
<dbReference type="InterPro" id="IPR018060">
    <property type="entry name" value="HTH_AraC"/>
</dbReference>
<dbReference type="GO" id="GO:0003700">
    <property type="term" value="F:DNA-binding transcription factor activity"/>
    <property type="evidence" value="ECO:0007669"/>
    <property type="project" value="InterPro"/>
</dbReference>
<dbReference type="SMART" id="SM00342">
    <property type="entry name" value="HTH_ARAC"/>
    <property type="match status" value="1"/>
</dbReference>
<dbReference type="InterPro" id="IPR032783">
    <property type="entry name" value="AraC_lig"/>
</dbReference>
<keyword evidence="6" id="KW-1185">Reference proteome</keyword>
<dbReference type="InterPro" id="IPR009057">
    <property type="entry name" value="Homeodomain-like_sf"/>
</dbReference>
<reference evidence="5 6" key="1">
    <citation type="submission" date="2020-05" db="EMBL/GenBank/DDBJ databases">
        <title>Erythrobacter mangrovi sp. nov., isolated from rhizosphere soil of mangrove plant (Kandelia candel).</title>
        <authorList>
            <person name="Ye Y.H."/>
        </authorList>
    </citation>
    <scope>NUCLEOTIDE SEQUENCE [LARGE SCALE GENOMIC DNA]</scope>
    <source>
        <strain evidence="5 6">EB310</strain>
    </source>
</reference>
<dbReference type="Gene3D" id="1.10.10.60">
    <property type="entry name" value="Homeodomain-like"/>
    <property type="match status" value="1"/>
</dbReference>
<dbReference type="Pfam" id="PF12852">
    <property type="entry name" value="Cupin_6"/>
    <property type="match status" value="1"/>
</dbReference>
<dbReference type="KEGG" id="emv:HQR01_13680"/>